<dbReference type="OrthoDB" id="2130169at2759"/>
<feature type="domain" description="Aldehyde dehydrogenase" evidence="1">
    <location>
        <begin position="293"/>
        <end position="367"/>
    </location>
</feature>
<proteinExistence type="predicted"/>
<feature type="non-terminal residue" evidence="2">
    <location>
        <position position="1"/>
    </location>
</feature>
<dbReference type="Pfam" id="PF00171">
    <property type="entry name" value="Aldedh"/>
    <property type="match status" value="1"/>
</dbReference>
<dbReference type="PANTHER" id="PTHR48079">
    <property type="entry name" value="PROTEIN YEEZ"/>
    <property type="match status" value="1"/>
</dbReference>
<organism evidence="2 3">
    <name type="scientific">Colletotrichum shisoi</name>
    <dbReference type="NCBI Taxonomy" id="2078593"/>
    <lineage>
        <taxon>Eukaryota</taxon>
        <taxon>Fungi</taxon>
        <taxon>Dikarya</taxon>
        <taxon>Ascomycota</taxon>
        <taxon>Pezizomycotina</taxon>
        <taxon>Sordariomycetes</taxon>
        <taxon>Hypocreomycetidae</taxon>
        <taxon>Glomerellales</taxon>
        <taxon>Glomerellaceae</taxon>
        <taxon>Colletotrichum</taxon>
        <taxon>Colletotrichum destructivum species complex</taxon>
    </lineage>
</organism>
<evidence type="ECO:0000259" key="1">
    <source>
        <dbReference type="Pfam" id="PF00171"/>
    </source>
</evidence>
<dbReference type="GO" id="GO:0005737">
    <property type="term" value="C:cytoplasm"/>
    <property type="evidence" value="ECO:0007669"/>
    <property type="project" value="TreeGrafter"/>
</dbReference>
<dbReference type="InterPro" id="IPR015590">
    <property type="entry name" value="Aldehyde_DH_dom"/>
</dbReference>
<sequence length="375" mass="40101">RVSVDLATAGHLKSVETIHKALASSPRAAQKPAHWIQISGASALAAGEVADKARGPGEASDLVFNDLAGIAELRSFIRGHPGRGVDNYVIEVAADEPKVNTALVFPPIIYGRGTGPVNRRSVQIPSLAKATLDRRRGVQVGRGLSRWGNVHVQDVSRLIFRLVEKAAEAKGEEQVWNSNGLYLTGVGEIPFGEISNLVAAAAADQGLIPTSEVDAVGPDEANSLLPHGAVLYGTNARSEALRGKEVLGWAPAGESLEDEIPRAVAEEEEASAGERSSLSAHTLLIAWKYLAASDRGYYYVSPTVFADVHGDMRIWREEIFGPVVVVVVVVVRKFGEEAEAIKVADDGVYGSGAAVFTTDLERGAHRVCRRDRVRH</sequence>
<dbReference type="GO" id="GO:0004029">
    <property type="term" value="F:aldehyde dehydrogenase (NAD+) activity"/>
    <property type="evidence" value="ECO:0007669"/>
    <property type="project" value="TreeGrafter"/>
</dbReference>
<dbReference type="Gene3D" id="3.40.50.720">
    <property type="entry name" value="NAD(P)-binding Rossmann-like Domain"/>
    <property type="match status" value="1"/>
</dbReference>
<dbReference type="Gene3D" id="3.40.309.10">
    <property type="entry name" value="Aldehyde Dehydrogenase, Chain A, domain 2"/>
    <property type="match status" value="1"/>
</dbReference>
<gene>
    <name evidence="2" type="primary">BADH4</name>
    <name evidence="2" type="ORF">CSHISOI_10537</name>
</gene>
<dbReference type="AlphaFoldDB" id="A0A5Q4BDW5"/>
<name>A0A5Q4BDW5_9PEZI</name>
<dbReference type="Proteomes" id="UP000326340">
    <property type="component" value="Unassembled WGS sequence"/>
</dbReference>
<dbReference type="SUPFAM" id="SSF51735">
    <property type="entry name" value="NAD(P)-binding Rossmann-fold domains"/>
    <property type="match status" value="1"/>
</dbReference>
<dbReference type="InterPro" id="IPR016161">
    <property type="entry name" value="Ald_DH/histidinol_DH"/>
</dbReference>
<dbReference type="EMBL" id="PUHP01001922">
    <property type="protein sequence ID" value="TQN64941.1"/>
    <property type="molecule type" value="Genomic_DNA"/>
</dbReference>
<comment type="caution">
    <text evidence="2">The sequence shown here is derived from an EMBL/GenBank/DDBJ whole genome shotgun (WGS) entry which is preliminary data.</text>
</comment>
<dbReference type="InterPro" id="IPR051783">
    <property type="entry name" value="NAD(P)-dependent_oxidoreduct"/>
</dbReference>
<reference evidence="2 3" key="1">
    <citation type="journal article" date="2019" name="Sci. Rep.">
        <title>Colletotrichum shisoi sp. nov., an anthracnose pathogen of Perilla frutescens in Japan: molecular phylogenetic, morphological and genomic evidence.</title>
        <authorList>
            <person name="Gan P."/>
            <person name="Tsushima A."/>
            <person name="Hiroyama R."/>
            <person name="Narusaka M."/>
            <person name="Takano Y."/>
            <person name="Narusaka Y."/>
            <person name="Kawaradani M."/>
            <person name="Damm U."/>
            <person name="Shirasu K."/>
        </authorList>
    </citation>
    <scope>NUCLEOTIDE SEQUENCE [LARGE SCALE GENOMIC DNA]</scope>
    <source>
        <strain evidence="2 3">PG-2018a</strain>
    </source>
</reference>
<dbReference type="InterPro" id="IPR016163">
    <property type="entry name" value="Ald_DH_C"/>
</dbReference>
<accession>A0A5Q4BDW5</accession>
<dbReference type="InterPro" id="IPR036291">
    <property type="entry name" value="NAD(P)-bd_dom_sf"/>
</dbReference>
<feature type="non-terminal residue" evidence="2">
    <location>
        <position position="375"/>
    </location>
</feature>
<evidence type="ECO:0000313" key="2">
    <source>
        <dbReference type="EMBL" id="TQN64941.1"/>
    </source>
</evidence>
<protein>
    <submittedName>
        <fullName evidence="2">Betaine aldehyde dehydrogenase</fullName>
    </submittedName>
</protein>
<dbReference type="SUPFAM" id="SSF53720">
    <property type="entry name" value="ALDH-like"/>
    <property type="match status" value="1"/>
</dbReference>
<evidence type="ECO:0000313" key="3">
    <source>
        <dbReference type="Proteomes" id="UP000326340"/>
    </source>
</evidence>
<keyword evidence="3" id="KW-1185">Reference proteome</keyword>
<dbReference type="PANTHER" id="PTHR48079:SF8">
    <property type="entry name" value="NAD(P)-BINDING DOMAIN-CONTAINING PROTEIN"/>
    <property type="match status" value="1"/>
</dbReference>